<dbReference type="PANTHER" id="PTHR24029:SF0">
    <property type="entry name" value="UVRABC SYSTEM PROTEIN B"/>
    <property type="match status" value="1"/>
</dbReference>
<feature type="domain" description="Helicase C-terminal" evidence="16">
    <location>
        <begin position="442"/>
        <end position="604"/>
    </location>
</feature>
<comment type="similarity">
    <text evidence="2 12">Belongs to the UvrB family.</text>
</comment>
<evidence type="ECO:0000256" key="11">
    <source>
        <dbReference type="ARBA" id="ARBA00029504"/>
    </source>
</evidence>
<dbReference type="GO" id="GO:0005524">
    <property type="term" value="F:ATP binding"/>
    <property type="evidence" value="ECO:0007669"/>
    <property type="project" value="UniProtKB-KW"/>
</dbReference>
<name>A0A9D6HU38_9BACT</name>
<feature type="coiled-coil region" evidence="13">
    <location>
        <begin position="245"/>
        <end position="276"/>
    </location>
</feature>
<keyword evidence="9 12" id="KW-0234">DNA repair</keyword>
<keyword evidence="3" id="KW-0963">Cytoplasm</keyword>
<keyword evidence="8 12" id="KW-0267">Excision nuclease</keyword>
<evidence type="ECO:0000256" key="10">
    <source>
        <dbReference type="ARBA" id="ARBA00026033"/>
    </source>
</evidence>
<evidence type="ECO:0000259" key="15">
    <source>
        <dbReference type="PROSITE" id="PS51192"/>
    </source>
</evidence>
<evidence type="ECO:0000256" key="13">
    <source>
        <dbReference type="SAM" id="Coils"/>
    </source>
</evidence>
<keyword evidence="12" id="KW-0742">SOS response</keyword>
<dbReference type="SMART" id="SM00490">
    <property type="entry name" value="HELICc"/>
    <property type="match status" value="1"/>
</dbReference>
<dbReference type="GO" id="GO:0003677">
    <property type="term" value="F:DNA binding"/>
    <property type="evidence" value="ECO:0007669"/>
    <property type="project" value="InterPro"/>
</dbReference>
<keyword evidence="6 12" id="KW-0228">DNA excision</keyword>
<dbReference type="Gene3D" id="3.40.50.300">
    <property type="entry name" value="P-loop containing nucleotide triphosphate hydrolases"/>
    <property type="match status" value="3"/>
</dbReference>
<comment type="caution">
    <text evidence="17">The sequence shown here is derived from an EMBL/GenBank/DDBJ whole genome shotgun (WGS) entry which is preliminary data.</text>
</comment>
<evidence type="ECO:0000256" key="8">
    <source>
        <dbReference type="ARBA" id="ARBA00022881"/>
    </source>
</evidence>
<comment type="subcellular location">
    <subcellularLocation>
        <location evidence="1 12">Cytoplasm</location>
    </subcellularLocation>
</comment>
<dbReference type="AlphaFoldDB" id="A0A9D6HU38"/>
<dbReference type="PANTHER" id="PTHR24029">
    <property type="entry name" value="UVRABC SYSTEM PROTEIN B"/>
    <property type="match status" value="1"/>
</dbReference>
<dbReference type="Pfam" id="PF04851">
    <property type="entry name" value="ResIII"/>
    <property type="match status" value="1"/>
</dbReference>
<evidence type="ECO:0000256" key="3">
    <source>
        <dbReference type="ARBA" id="ARBA00022490"/>
    </source>
</evidence>
<dbReference type="GO" id="GO:0005737">
    <property type="term" value="C:cytoplasm"/>
    <property type="evidence" value="ECO:0007669"/>
    <property type="project" value="UniProtKB-SubCell"/>
</dbReference>
<keyword evidence="13" id="KW-0175">Coiled coil</keyword>
<dbReference type="GO" id="GO:0009380">
    <property type="term" value="C:excinuclease repair complex"/>
    <property type="evidence" value="ECO:0007669"/>
    <property type="project" value="InterPro"/>
</dbReference>
<evidence type="ECO:0000313" key="17">
    <source>
        <dbReference type="EMBL" id="MBI2052535.1"/>
    </source>
</evidence>
<dbReference type="NCBIfam" id="NF003673">
    <property type="entry name" value="PRK05298.1"/>
    <property type="match status" value="1"/>
</dbReference>
<evidence type="ECO:0000256" key="1">
    <source>
        <dbReference type="ARBA" id="ARBA00004496"/>
    </source>
</evidence>
<dbReference type="Pfam" id="PF02151">
    <property type="entry name" value="UVR"/>
    <property type="match status" value="1"/>
</dbReference>
<keyword evidence="5 12" id="KW-0227">DNA damage</keyword>
<dbReference type="GO" id="GO:0006289">
    <property type="term" value="P:nucleotide-excision repair"/>
    <property type="evidence" value="ECO:0007669"/>
    <property type="project" value="InterPro"/>
</dbReference>
<evidence type="ECO:0000256" key="7">
    <source>
        <dbReference type="ARBA" id="ARBA00022840"/>
    </source>
</evidence>
<dbReference type="InterPro" id="IPR027417">
    <property type="entry name" value="P-loop_NTPase"/>
</dbReference>
<dbReference type="PROSITE" id="PS51194">
    <property type="entry name" value="HELICASE_CTER"/>
    <property type="match status" value="1"/>
</dbReference>
<evidence type="ECO:0000259" key="14">
    <source>
        <dbReference type="PROSITE" id="PS50151"/>
    </source>
</evidence>
<evidence type="ECO:0000259" key="16">
    <source>
        <dbReference type="PROSITE" id="PS51194"/>
    </source>
</evidence>
<evidence type="ECO:0000256" key="9">
    <source>
        <dbReference type="ARBA" id="ARBA00023204"/>
    </source>
</evidence>
<dbReference type="GO" id="GO:0004518">
    <property type="term" value="F:nuclease activity"/>
    <property type="evidence" value="ECO:0007669"/>
    <property type="project" value="UniProtKB-KW"/>
</dbReference>
<dbReference type="InterPro" id="IPR004807">
    <property type="entry name" value="UvrB"/>
</dbReference>
<dbReference type="InterPro" id="IPR041471">
    <property type="entry name" value="UvrB_inter"/>
</dbReference>
<dbReference type="GO" id="GO:0009432">
    <property type="term" value="P:SOS response"/>
    <property type="evidence" value="ECO:0007669"/>
    <property type="project" value="UniProtKB-KW"/>
</dbReference>
<protein>
    <recommendedName>
        <fullName evidence="11 12">UvrABC system protein B</fullName>
    </recommendedName>
</protein>
<gene>
    <name evidence="17" type="primary">uvrB</name>
    <name evidence="17" type="ORF">HYT38_02555</name>
</gene>
<sequence>MPQFKLVSKFRPTGDQPAAIEKLTAGFLSGARYQTLLGVTGSGKTFTLANVINNVQKPTLVISHNKTLAWQLYQEFKDFFPQNEVHYFVSYYDYYQPEAYIPQTDTYIEKDAKINETIDKLRHAATQAVLTRPDTIIVSSVSCIYNIGDPEEYQKIAVELKTGGAMSRRDLTRRLILMQFNRNNYSNLPGTFRLKGETLEIDLPTGEEMIRITFSGAAIEKIWSSQKGVADSLTLFPAKHFVTEETKLKIALANIEAELAEELKKLKKEGKILEAARLEQRTHYDLEMLAEAGYCSGIENYSRHLSFREPGSSPFSLTDFFLARRSFSEGGERSPAGPDFLTLVDESHMTVSQIRGMYNGDRARKTTLVEHGFRLPSSLDNRPLMFKEWEEKTGQTIFSSATPNEYELEKSKDGYKTYLAEQLIRPTHILDPQVEVRPTENQIRNAIKEIKSRIERGQRTLVTVITKRLAEDLAEHLAKAGIKAAYLHSEIKTLNRPEILNDLRSGKIDVLVGVNLLREGLDLPEVALILIFDADKEGFLRNETTMIQTIGRAARHTDGRVIMYADKITGSMKAAIRETKRRRNYQDEFNKKNKLKPKTIIKEVKIKETVPEPEKIWLKTKTKRELERELKTAIADWDFEKAILIRDYLKTVK</sequence>
<dbReference type="Pfam" id="PF00271">
    <property type="entry name" value="Helicase_C"/>
    <property type="match status" value="1"/>
</dbReference>
<organism evidence="17 18">
    <name type="scientific">Candidatus Sungiibacteriota bacterium</name>
    <dbReference type="NCBI Taxonomy" id="2750080"/>
    <lineage>
        <taxon>Bacteria</taxon>
        <taxon>Candidatus Sungiibacteriota</taxon>
    </lineage>
</organism>
<dbReference type="InterPro" id="IPR001650">
    <property type="entry name" value="Helicase_C-like"/>
</dbReference>
<evidence type="ECO:0000313" key="18">
    <source>
        <dbReference type="Proteomes" id="UP000786662"/>
    </source>
</evidence>
<accession>A0A9D6HU38</accession>
<reference evidence="17" key="1">
    <citation type="submission" date="2020-07" db="EMBL/GenBank/DDBJ databases">
        <title>Huge and variable diversity of episymbiotic CPR bacteria and DPANN archaea in groundwater ecosystems.</title>
        <authorList>
            <person name="He C.Y."/>
            <person name="Keren R."/>
            <person name="Whittaker M."/>
            <person name="Farag I.F."/>
            <person name="Doudna J."/>
            <person name="Cate J.H.D."/>
            <person name="Banfield J.F."/>
        </authorList>
    </citation>
    <scope>NUCLEOTIDE SEQUENCE</scope>
    <source>
        <strain evidence="17">NC_groundwater_191_Ag_S-0.1um_45_8</strain>
    </source>
</reference>
<feature type="domain" description="UVR" evidence="14">
    <location>
        <begin position="620"/>
        <end position="653"/>
    </location>
</feature>
<dbReference type="NCBIfam" id="TIGR00631">
    <property type="entry name" value="uvrb"/>
    <property type="match status" value="1"/>
</dbReference>
<keyword evidence="4" id="KW-0547">Nucleotide-binding</keyword>
<dbReference type="Pfam" id="PF17757">
    <property type="entry name" value="UvrB_inter"/>
    <property type="match status" value="1"/>
</dbReference>
<evidence type="ECO:0000256" key="4">
    <source>
        <dbReference type="ARBA" id="ARBA00022741"/>
    </source>
</evidence>
<dbReference type="EMBL" id="JACOYY010000072">
    <property type="protein sequence ID" value="MBI2052535.1"/>
    <property type="molecule type" value="Genomic_DNA"/>
</dbReference>
<evidence type="ECO:0000256" key="12">
    <source>
        <dbReference type="RuleBase" id="RU003587"/>
    </source>
</evidence>
<dbReference type="InterPro" id="IPR014001">
    <property type="entry name" value="Helicase_ATP-bd"/>
</dbReference>
<dbReference type="InterPro" id="IPR001943">
    <property type="entry name" value="UVR_dom"/>
</dbReference>
<feature type="domain" description="Helicase ATP-binding" evidence="15">
    <location>
        <begin position="25"/>
        <end position="178"/>
    </location>
</feature>
<dbReference type="PROSITE" id="PS50151">
    <property type="entry name" value="UVR"/>
    <property type="match status" value="1"/>
</dbReference>
<dbReference type="CDD" id="cd18790">
    <property type="entry name" value="SF2_C_UvrB"/>
    <property type="match status" value="1"/>
</dbReference>
<evidence type="ECO:0000256" key="5">
    <source>
        <dbReference type="ARBA" id="ARBA00022763"/>
    </source>
</evidence>
<dbReference type="PROSITE" id="PS51192">
    <property type="entry name" value="HELICASE_ATP_BIND_1"/>
    <property type="match status" value="1"/>
</dbReference>
<dbReference type="Proteomes" id="UP000786662">
    <property type="component" value="Unassembled WGS sequence"/>
</dbReference>
<proteinExistence type="inferred from homology"/>
<evidence type="ECO:0000256" key="2">
    <source>
        <dbReference type="ARBA" id="ARBA00008533"/>
    </source>
</evidence>
<dbReference type="SMART" id="SM00487">
    <property type="entry name" value="DEXDc"/>
    <property type="match status" value="1"/>
</dbReference>
<dbReference type="CDD" id="cd17916">
    <property type="entry name" value="DEXHc_UvrB"/>
    <property type="match status" value="1"/>
</dbReference>
<dbReference type="InterPro" id="IPR024759">
    <property type="entry name" value="UvrB_YAD/RRR_dom"/>
</dbReference>
<evidence type="ECO:0000256" key="6">
    <source>
        <dbReference type="ARBA" id="ARBA00022769"/>
    </source>
</evidence>
<keyword evidence="7" id="KW-0067">ATP-binding</keyword>
<dbReference type="Pfam" id="PF12344">
    <property type="entry name" value="UvrB"/>
    <property type="match status" value="1"/>
</dbReference>
<dbReference type="InterPro" id="IPR006935">
    <property type="entry name" value="Helicase/UvrB_N"/>
</dbReference>
<dbReference type="GO" id="GO:0016887">
    <property type="term" value="F:ATP hydrolysis activity"/>
    <property type="evidence" value="ECO:0007669"/>
    <property type="project" value="InterPro"/>
</dbReference>
<dbReference type="SUPFAM" id="SSF52540">
    <property type="entry name" value="P-loop containing nucleoside triphosphate hydrolases"/>
    <property type="match status" value="2"/>
</dbReference>
<comment type="subunit">
    <text evidence="10 12">Forms a heterotetramer with UvrA during the search for lesions. Interacts with UvrC in an incision complex.</text>
</comment>